<evidence type="ECO:0000313" key="4">
    <source>
        <dbReference type="Proteomes" id="UP001152646"/>
    </source>
</evidence>
<dbReference type="Proteomes" id="UP001152646">
    <property type="component" value="Unassembled WGS sequence"/>
</dbReference>
<evidence type="ECO:0000256" key="2">
    <source>
        <dbReference type="SAM" id="SignalP"/>
    </source>
</evidence>
<sequence>MMIPHRSTALLSVIVFVALLLFIFSSSPVPDVAEGEEVSGPAKFVPRPKLSSLANFHLPSFRPPSHEQPEEQKNSTHGESKWYSTLEWLNPFSSAITLDENRSVLPPLDERRPIYTYYNAKYNPNKASAKDLKELQNADAELLLAWRRAWYAQGFKPVVLTPGDAMLNPNYEVVQKLKLSPKTENEVFGWLAWGHMGTGLLSDFHCFPMARYDNNMLSYLRRGSVPESITRFDNVKNALYAGEKSRIDAVVQSAVLKLDDKTTSFVDLMDAESFKVESPSALAFYKSAAITSHYPAVHEKMGQNPAAGQRALVQLINAHLHNHFQSAFPAGLAVLKPFPQHTTALVEPALRLAKALIQCPESPMPDSCPPNEPECRPCGSAKSAMRISQPSSFKNTTFLFTIGTLPHPYTLVSLQKNSEEITTPQIRRETERDAWLSEVTKDHLGPELGSSYRGVIFKQVVAAPDAVGTSLWMTVESLPAAAGQSLPAELLDEFEWQFGFKIPRGGKIDPATENDKESAKSAQDRTPSEQGVGKEYELIQKAREVIKNKETNRINIKDVVEAWNLADTEVWRFVKAYRARTLVERQKWEEEEKPFAGSRS</sequence>
<feature type="region of interest" description="Disordered" evidence="1">
    <location>
        <begin position="505"/>
        <end position="533"/>
    </location>
</feature>
<feature type="signal peptide" evidence="2">
    <location>
        <begin position="1"/>
        <end position="35"/>
    </location>
</feature>
<evidence type="ECO:0000313" key="3">
    <source>
        <dbReference type="EMBL" id="CAG8233792.1"/>
    </source>
</evidence>
<protein>
    <submittedName>
        <fullName evidence="3">Uncharacterized protein</fullName>
    </submittedName>
</protein>
<gene>
    <name evidence="3" type="ORF">PSALAMII_LOCUS382</name>
</gene>
<keyword evidence="2" id="KW-0732">Signal</keyword>
<organism evidence="3 4">
    <name type="scientific">Penicillium salamii</name>
    <dbReference type="NCBI Taxonomy" id="1612424"/>
    <lineage>
        <taxon>Eukaryota</taxon>
        <taxon>Fungi</taxon>
        <taxon>Dikarya</taxon>
        <taxon>Ascomycota</taxon>
        <taxon>Pezizomycotina</taxon>
        <taxon>Eurotiomycetes</taxon>
        <taxon>Eurotiomycetidae</taxon>
        <taxon>Eurotiales</taxon>
        <taxon>Aspergillaceae</taxon>
        <taxon>Penicillium</taxon>
    </lineage>
</organism>
<dbReference type="AlphaFoldDB" id="A0A9W4I3T5"/>
<accession>A0A9W4I3T5</accession>
<comment type="caution">
    <text evidence="3">The sequence shown here is derived from an EMBL/GenBank/DDBJ whole genome shotgun (WGS) entry which is preliminary data.</text>
</comment>
<dbReference type="PANTHER" id="PTHR42055:SF1">
    <property type="entry name" value="YALI0E03476P"/>
    <property type="match status" value="1"/>
</dbReference>
<dbReference type="EMBL" id="CAJVPA010000022">
    <property type="protein sequence ID" value="CAG8233792.1"/>
    <property type="molecule type" value="Genomic_DNA"/>
</dbReference>
<reference evidence="3" key="1">
    <citation type="submission" date="2021-07" db="EMBL/GenBank/DDBJ databases">
        <authorList>
            <person name="Branca A.L. A."/>
        </authorList>
    </citation>
    <scope>NUCLEOTIDE SEQUENCE</scope>
</reference>
<name>A0A9W4I3T5_9EURO</name>
<feature type="compositionally biased region" description="Basic and acidic residues" evidence="1">
    <location>
        <begin position="513"/>
        <end position="533"/>
    </location>
</feature>
<dbReference type="OrthoDB" id="5312133at2759"/>
<proteinExistence type="predicted"/>
<evidence type="ECO:0000256" key="1">
    <source>
        <dbReference type="SAM" id="MobiDB-lite"/>
    </source>
</evidence>
<feature type="chain" id="PRO_5040841021" evidence="2">
    <location>
        <begin position="36"/>
        <end position="600"/>
    </location>
</feature>
<dbReference type="PANTHER" id="PTHR42055">
    <property type="entry name" value="YALI0E03476P"/>
    <property type="match status" value="1"/>
</dbReference>